<feature type="transmembrane region" description="Helical" evidence="7">
    <location>
        <begin position="64"/>
        <end position="87"/>
    </location>
</feature>
<comment type="similarity">
    <text evidence="2">Belongs to the MscS (TC 1.A.23) family.</text>
</comment>
<dbReference type="Gene3D" id="1.10.287.1260">
    <property type="match status" value="1"/>
</dbReference>
<dbReference type="Gene3D" id="3.30.70.100">
    <property type="match status" value="1"/>
</dbReference>
<evidence type="ECO:0000259" key="10">
    <source>
        <dbReference type="Pfam" id="PF21088"/>
    </source>
</evidence>
<dbReference type="InterPro" id="IPR006685">
    <property type="entry name" value="MscS_channel_2nd"/>
</dbReference>
<feature type="domain" description="Mechanosensitive ion channel MscS C-terminal" evidence="9">
    <location>
        <begin position="253"/>
        <end position="337"/>
    </location>
</feature>
<keyword evidence="12" id="KW-1185">Reference proteome</keyword>
<dbReference type="AlphaFoldDB" id="A0A8J7KWT5"/>
<dbReference type="SUPFAM" id="SSF50182">
    <property type="entry name" value="Sm-like ribonucleoproteins"/>
    <property type="match status" value="1"/>
</dbReference>
<evidence type="ECO:0000256" key="4">
    <source>
        <dbReference type="ARBA" id="ARBA00022692"/>
    </source>
</evidence>
<evidence type="ECO:0000313" key="11">
    <source>
        <dbReference type="EMBL" id="MBH1941740.1"/>
    </source>
</evidence>
<feature type="transmembrane region" description="Helical" evidence="7">
    <location>
        <begin position="93"/>
        <end position="113"/>
    </location>
</feature>
<dbReference type="InterPro" id="IPR023408">
    <property type="entry name" value="MscS_beta-dom_sf"/>
</dbReference>
<gene>
    <name evidence="11" type="ORF">I5677_12630</name>
</gene>
<proteinExistence type="inferred from homology"/>
<keyword evidence="4 7" id="KW-0812">Transmembrane</keyword>
<feature type="transmembrane region" description="Helical" evidence="7">
    <location>
        <begin position="159"/>
        <end position="181"/>
    </location>
</feature>
<dbReference type="GO" id="GO:0005886">
    <property type="term" value="C:plasma membrane"/>
    <property type="evidence" value="ECO:0007669"/>
    <property type="project" value="UniProtKB-SubCell"/>
</dbReference>
<feature type="domain" description="Mechanosensitive ion channel transmembrane helices 2/3" evidence="10">
    <location>
        <begin position="138"/>
        <end position="178"/>
    </location>
</feature>
<evidence type="ECO:0000313" key="12">
    <source>
        <dbReference type="Proteomes" id="UP000623269"/>
    </source>
</evidence>
<sequence>MKEFLEQIYFNNSMRDYIWSLSIFIVSFIVITILRYFMIKRIKARAELEVKTSNDILIHSTKKYLIPLMYLSAFYFSVKLLTIQPMFGRVIDIVAIALISVLVAVLVSSLLEYSFQRYSEKTGLDENKQVVVGWFKRIIKVLIWVVAIILFVQNIGIDISAIVAGLGIGGIAIAFAAQAVLEDIFSYFTIYFDRPFEVGDFIISGEHMGTVEHIGIRTTRLRSIGGEQLILSNKDLTNSRVKNYKRMEQRRVLFTLGVTYDTTLDQLKKIPELVKDIIERQEDTRFDRAHFSTFANSSLNFEVVYYVLSSDYIKYMDIQQEINFTIKEQFDKLGIEFAFPTQTIHVQNANM</sequence>
<dbReference type="GO" id="GO:0055085">
    <property type="term" value="P:transmembrane transport"/>
    <property type="evidence" value="ECO:0007669"/>
    <property type="project" value="InterPro"/>
</dbReference>
<dbReference type="InterPro" id="IPR011014">
    <property type="entry name" value="MscS_channel_TM-2"/>
</dbReference>
<name>A0A8J7KWT5_9FIRM</name>
<dbReference type="InterPro" id="IPR049142">
    <property type="entry name" value="MS_channel_1st"/>
</dbReference>
<protein>
    <submittedName>
        <fullName evidence="11">Mechanosensitive ion channel family protein</fullName>
    </submittedName>
</protein>
<organism evidence="11 12">
    <name type="scientific">Mobilitalea sibirica</name>
    <dbReference type="NCBI Taxonomy" id="1462919"/>
    <lineage>
        <taxon>Bacteria</taxon>
        <taxon>Bacillati</taxon>
        <taxon>Bacillota</taxon>
        <taxon>Clostridia</taxon>
        <taxon>Lachnospirales</taxon>
        <taxon>Lachnospiraceae</taxon>
        <taxon>Mobilitalea</taxon>
    </lineage>
</organism>
<dbReference type="InterPro" id="IPR011066">
    <property type="entry name" value="MscS_channel_C_sf"/>
</dbReference>
<accession>A0A8J7KWT5</accession>
<comment type="subcellular location">
    <subcellularLocation>
        <location evidence="1">Cell membrane</location>
        <topology evidence="1">Multi-pass membrane protein</topology>
    </subcellularLocation>
</comment>
<evidence type="ECO:0000256" key="6">
    <source>
        <dbReference type="ARBA" id="ARBA00023136"/>
    </source>
</evidence>
<dbReference type="EMBL" id="JAEAGR010000013">
    <property type="protein sequence ID" value="MBH1941740.1"/>
    <property type="molecule type" value="Genomic_DNA"/>
</dbReference>
<dbReference type="InterPro" id="IPR010920">
    <property type="entry name" value="LSM_dom_sf"/>
</dbReference>
<comment type="caution">
    <text evidence="11">The sequence shown here is derived from an EMBL/GenBank/DDBJ whole genome shotgun (WGS) entry which is preliminary data.</text>
</comment>
<dbReference type="PANTHER" id="PTHR30566">
    <property type="entry name" value="YNAI-RELATED MECHANOSENSITIVE ION CHANNEL"/>
    <property type="match status" value="1"/>
</dbReference>
<dbReference type="SUPFAM" id="SSF82689">
    <property type="entry name" value="Mechanosensitive channel protein MscS (YggB), C-terminal domain"/>
    <property type="match status" value="1"/>
</dbReference>
<dbReference type="SUPFAM" id="SSF82861">
    <property type="entry name" value="Mechanosensitive channel protein MscS (YggB), transmembrane region"/>
    <property type="match status" value="1"/>
</dbReference>
<feature type="transmembrane region" description="Helical" evidence="7">
    <location>
        <begin position="134"/>
        <end position="153"/>
    </location>
</feature>
<dbReference type="Pfam" id="PF21082">
    <property type="entry name" value="MS_channel_3rd"/>
    <property type="match status" value="1"/>
</dbReference>
<dbReference type="PANTHER" id="PTHR30566:SF25">
    <property type="entry name" value="INNER MEMBRANE PROTEIN"/>
    <property type="match status" value="1"/>
</dbReference>
<keyword evidence="6 7" id="KW-0472">Membrane</keyword>
<keyword evidence="3" id="KW-1003">Cell membrane</keyword>
<dbReference type="Pfam" id="PF00924">
    <property type="entry name" value="MS_channel_2nd"/>
    <property type="match status" value="1"/>
</dbReference>
<feature type="transmembrane region" description="Helical" evidence="7">
    <location>
        <begin position="17"/>
        <end position="37"/>
    </location>
</feature>
<reference evidence="11" key="1">
    <citation type="submission" date="2020-12" db="EMBL/GenBank/DDBJ databases">
        <title>M. sibirica DSM 26468T genome.</title>
        <authorList>
            <person name="Thieme N."/>
            <person name="Rettenmaier R."/>
            <person name="Zverlov V."/>
            <person name="Liebl W."/>
        </authorList>
    </citation>
    <scope>NUCLEOTIDE SEQUENCE</scope>
    <source>
        <strain evidence="11">DSM 26468</strain>
    </source>
</reference>
<dbReference type="Gene3D" id="2.30.30.60">
    <property type="match status" value="1"/>
</dbReference>
<evidence type="ECO:0000259" key="9">
    <source>
        <dbReference type="Pfam" id="PF21082"/>
    </source>
</evidence>
<evidence type="ECO:0000259" key="8">
    <source>
        <dbReference type="Pfam" id="PF00924"/>
    </source>
</evidence>
<evidence type="ECO:0000256" key="3">
    <source>
        <dbReference type="ARBA" id="ARBA00022475"/>
    </source>
</evidence>
<evidence type="ECO:0000256" key="2">
    <source>
        <dbReference type="ARBA" id="ARBA00008017"/>
    </source>
</evidence>
<dbReference type="InterPro" id="IPR049278">
    <property type="entry name" value="MS_channel_C"/>
</dbReference>
<evidence type="ECO:0000256" key="5">
    <source>
        <dbReference type="ARBA" id="ARBA00022989"/>
    </source>
</evidence>
<feature type="domain" description="Mechanosensitive ion channel MscS" evidence="8">
    <location>
        <begin position="180"/>
        <end position="246"/>
    </location>
</feature>
<dbReference type="Proteomes" id="UP000623269">
    <property type="component" value="Unassembled WGS sequence"/>
</dbReference>
<evidence type="ECO:0000256" key="1">
    <source>
        <dbReference type="ARBA" id="ARBA00004651"/>
    </source>
</evidence>
<dbReference type="Pfam" id="PF21088">
    <property type="entry name" value="MS_channel_1st"/>
    <property type="match status" value="1"/>
</dbReference>
<keyword evidence="5 7" id="KW-1133">Transmembrane helix</keyword>
<evidence type="ECO:0000256" key="7">
    <source>
        <dbReference type="SAM" id="Phobius"/>
    </source>
</evidence>
<dbReference type="RefSeq" id="WP_197661979.1">
    <property type="nucleotide sequence ID" value="NZ_JAEAGR010000013.1"/>
</dbReference>